<reference evidence="1 2" key="1">
    <citation type="submission" date="2016-03" db="EMBL/GenBank/DDBJ databases">
        <title>EvidentialGene: Evidence-directed Construction of Genes on Genomes.</title>
        <authorList>
            <person name="Gilbert D.G."/>
            <person name="Choi J.-H."/>
            <person name="Mockaitis K."/>
            <person name="Colbourne J."/>
            <person name="Pfrender M."/>
        </authorList>
    </citation>
    <scope>NUCLEOTIDE SEQUENCE [LARGE SCALE GENOMIC DNA]</scope>
    <source>
        <strain evidence="1 2">Xinb3</strain>
        <tissue evidence="1">Complete organism</tissue>
    </source>
</reference>
<comment type="caution">
    <text evidence="1">The sequence shown here is derived from an EMBL/GenBank/DDBJ whole genome shotgun (WGS) entry which is preliminary data.</text>
</comment>
<name>A0A164FWW0_9CRUS</name>
<dbReference type="Proteomes" id="UP000076858">
    <property type="component" value="Unassembled WGS sequence"/>
</dbReference>
<evidence type="ECO:0000313" key="2">
    <source>
        <dbReference type="Proteomes" id="UP000076858"/>
    </source>
</evidence>
<organism evidence="1 2">
    <name type="scientific">Daphnia magna</name>
    <dbReference type="NCBI Taxonomy" id="35525"/>
    <lineage>
        <taxon>Eukaryota</taxon>
        <taxon>Metazoa</taxon>
        <taxon>Ecdysozoa</taxon>
        <taxon>Arthropoda</taxon>
        <taxon>Crustacea</taxon>
        <taxon>Branchiopoda</taxon>
        <taxon>Diplostraca</taxon>
        <taxon>Cladocera</taxon>
        <taxon>Anomopoda</taxon>
        <taxon>Daphniidae</taxon>
        <taxon>Daphnia</taxon>
    </lineage>
</organism>
<dbReference type="AlphaFoldDB" id="A0A164FWW0"/>
<keyword evidence="2" id="KW-1185">Reference proteome</keyword>
<evidence type="ECO:0000313" key="1">
    <source>
        <dbReference type="EMBL" id="KZR98248.1"/>
    </source>
</evidence>
<protein>
    <submittedName>
        <fullName evidence="1">Uncharacterized protein</fullName>
    </submittedName>
</protein>
<proteinExistence type="predicted"/>
<accession>A0A164FWW0</accession>
<gene>
    <name evidence="1" type="ORF">APZ42_006421</name>
</gene>
<dbReference type="EMBL" id="LRGB01017800">
    <property type="protein sequence ID" value="KZR98248.1"/>
    <property type="molecule type" value="Genomic_DNA"/>
</dbReference>
<sequence length="61" mass="7091">MTANNSVAELQEFSAICLKREKKKTTKHKINDKANNQSRNRTCIKNFDVLFLPLLNAKQRE</sequence>